<gene>
    <name evidence="3" type="ORF">BGZ97_010153</name>
</gene>
<dbReference type="EMBL" id="JAAAIN010000511">
    <property type="protein sequence ID" value="KAG0313470.1"/>
    <property type="molecule type" value="Genomic_DNA"/>
</dbReference>
<sequence length="445" mass="49498">MRTNIAKSATSIRQDYLQQYLKQFLRRVHPDLFQHHPKEQLQNSASLQDLLPIVSLDKNKTASLPSNHTSSSPAETTKRLTFYYKNKDAGQKSNTSAGSTGAQEGLMSVEHTLPLAIDPRIPSSTDSGASSKQDILEREVKSWEMVQSFVDLCRKVGVPVKTPDQIDISDRLEESITNAKTATRANQQKRAAPQKPVSEVFQEELQSSFSGSSGHVGSLSASSSSLTGRSDIRIKSGSSLDTISDSHLGKIGGTAPALDAQLMIQSNSLLFKSPMLSSAKLGKTIRTWIHWQEEDQHLHLNSANSSSDHDASAQKPFRLGDWWRKVPIMILSSSTERAEMLKAATANPAGKDMDRQSTKGMLIVDQDMSKQEITDYLEDNLFRVQREYQEMLKEALPSQQRPRQDTGNSVSAEKASVSADAALYIERMRARTQLKTNRPTNKRWR</sequence>
<dbReference type="OrthoDB" id="2396601at2759"/>
<feature type="domain" description="DUF4460" evidence="2">
    <location>
        <begin position="14"/>
        <end position="94"/>
    </location>
</feature>
<feature type="region of interest" description="Disordered" evidence="1">
    <location>
        <begin position="179"/>
        <end position="198"/>
    </location>
</feature>
<feature type="region of interest" description="Disordered" evidence="1">
    <location>
        <begin position="394"/>
        <end position="415"/>
    </location>
</feature>
<feature type="compositionally biased region" description="Polar residues" evidence="1">
    <location>
        <begin position="179"/>
        <end position="189"/>
    </location>
</feature>
<dbReference type="InterPro" id="IPR028031">
    <property type="entry name" value="DUF4460"/>
</dbReference>
<feature type="compositionally biased region" description="Polar residues" evidence="1">
    <location>
        <begin position="397"/>
        <end position="411"/>
    </location>
</feature>
<reference evidence="3" key="1">
    <citation type="journal article" date="2020" name="Fungal Divers.">
        <title>Resolving the Mortierellaceae phylogeny through synthesis of multi-gene phylogenetics and phylogenomics.</title>
        <authorList>
            <person name="Vandepol N."/>
            <person name="Liber J."/>
            <person name="Desiro A."/>
            <person name="Na H."/>
            <person name="Kennedy M."/>
            <person name="Barry K."/>
            <person name="Grigoriev I.V."/>
            <person name="Miller A.N."/>
            <person name="O'Donnell K."/>
            <person name="Stajich J.E."/>
            <person name="Bonito G."/>
        </authorList>
    </citation>
    <scope>NUCLEOTIDE SEQUENCE</scope>
    <source>
        <strain evidence="3">NVP60</strain>
    </source>
</reference>
<dbReference type="Proteomes" id="UP000823405">
    <property type="component" value="Unassembled WGS sequence"/>
</dbReference>
<protein>
    <recommendedName>
        <fullName evidence="2">DUF4460 domain-containing protein</fullName>
    </recommendedName>
</protein>
<dbReference type="Pfam" id="PF14687">
    <property type="entry name" value="DUF4460"/>
    <property type="match status" value="1"/>
</dbReference>
<accession>A0A9P6R6I2</accession>
<keyword evidence="4" id="KW-1185">Reference proteome</keyword>
<evidence type="ECO:0000256" key="1">
    <source>
        <dbReference type="SAM" id="MobiDB-lite"/>
    </source>
</evidence>
<evidence type="ECO:0000313" key="4">
    <source>
        <dbReference type="Proteomes" id="UP000823405"/>
    </source>
</evidence>
<evidence type="ECO:0000313" key="3">
    <source>
        <dbReference type="EMBL" id="KAG0313470.1"/>
    </source>
</evidence>
<comment type="caution">
    <text evidence="3">The sequence shown here is derived from an EMBL/GenBank/DDBJ whole genome shotgun (WGS) entry which is preliminary data.</text>
</comment>
<proteinExistence type="predicted"/>
<evidence type="ECO:0000259" key="2">
    <source>
        <dbReference type="Pfam" id="PF14687"/>
    </source>
</evidence>
<name>A0A9P6R6I2_9FUNG</name>
<dbReference type="AlphaFoldDB" id="A0A9P6R6I2"/>
<organism evidence="3 4">
    <name type="scientific">Linnemannia gamsii</name>
    <dbReference type="NCBI Taxonomy" id="64522"/>
    <lineage>
        <taxon>Eukaryota</taxon>
        <taxon>Fungi</taxon>
        <taxon>Fungi incertae sedis</taxon>
        <taxon>Mucoromycota</taxon>
        <taxon>Mortierellomycotina</taxon>
        <taxon>Mortierellomycetes</taxon>
        <taxon>Mortierellales</taxon>
        <taxon>Mortierellaceae</taxon>
        <taxon>Linnemannia</taxon>
    </lineage>
</organism>